<evidence type="ECO:0008006" key="4">
    <source>
        <dbReference type="Google" id="ProtNLM"/>
    </source>
</evidence>
<evidence type="ECO:0000256" key="1">
    <source>
        <dbReference type="SAM" id="SignalP"/>
    </source>
</evidence>
<dbReference type="AlphaFoldDB" id="A0A1C3J0M9"/>
<protein>
    <recommendedName>
        <fullName evidence="4">Lipoprotein</fullName>
    </recommendedName>
</protein>
<evidence type="ECO:0000313" key="3">
    <source>
        <dbReference type="Proteomes" id="UP000092876"/>
    </source>
</evidence>
<organism evidence="2 3">
    <name type="scientific">Vibrio atlanticus</name>
    <dbReference type="NCBI Taxonomy" id="693153"/>
    <lineage>
        <taxon>Bacteria</taxon>
        <taxon>Pseudomonadati</taxon>
        <taxon>Pseudomonadota</taxon>
        <taxon>Gammaproteobacteria</taxon>
        <taxon>Vibrionales</taxon>
        <taxon>Vibrionaceae</taxon>
        <taxon>Vibrio</taxon>
    </lineage>
</organism>
<evidence type="ECO:0000313" key="2">
    <source>
        <dbReference type="EMBL" id="SBS67181.1"/>
    </source>
</evidence>
<dbReference type="GeneID" id="94235325"/>
<proteinExistence type="predicted"/>
<reference evidence="3" key="1">
    <citation type="submission" date="2016-06" db="EMBL/GenBank/DDBJ databases">
        <authorList>
            <person name="Rodrigo-Torres Lidia"/>
            <person name="Arahal R.David."/>
        </authorList>
    </citation>
    <scope>NUCLEOTIDE SEQUENCE [LARGE SCALE GENOMIC DNA]</scope>
    <source>
        <strain evidence="3">CECT 7223</strain>
    </source>
</reference>
<accession>A0A1C3J0M9</accession>
<sequence>MKNKGFILGVFASVVLVGCGGGSSAAPSATVKTFSGNGLYVNPTDLTVMLVDSKRSKNNLIVGDFANNSVYFVDSATTTETSMTTRGLSFTSNNVFVKERIQLMHAKFTNNIATLTAVVSGSNLVYSMNKTTDSLALAQITGTHTNTTDGSTWTINADGSYVVNGVCTITGKLVRNGSYFNADNASAVSCSQSALNGSYNGVFLTVKHNGKDYIAGVLGNDTGILYGNAPTN</sequence>
<name>A0A1C3J0M9_9VIBR</name>
<feature type="chain" id="PRO_5008676161" description="Lipoprotein" evidence="1">
    <location>
        <begin position="26"/>
        <end position="232"/>
    </location>
</feature>
<dbReference type="PROSITE" id="PS51257">
    <property type="entry name" value="PROKAR_LIPOPROTEIN"/>
    <property type="match status" value="1"/>
</dbReference>
<feature type="signal peptide" evidence="1">
    <location>
        <begin position="1"/>
        <end position="25"/>
    </location>
</feature>
<dbReference type="RefSeq" id="WP_017100276.1">
    <property type="nucleotide sequence ID" value="NZ_AP025461.1"/>
</dbReference>
<dbReference type="Proteomes" id="UP000092876">
    <property type="component" value="Unassembled WGS sequence"/>
</dbReference>
<dbReference type="EMBL" id="FLQP01000061">
    <property type="protein sequence ID" value="SBS67181.1"/>
    <property type="molecule type" value="Genomic_DNA"/>
</dbReference>
<gene>
    <name evidence="2" type="ORF">VAT7223_03559</name>
</gene>
<keyword evidence="1" id="KW-0732">Signal</keyword>